<evidence type="ECO:0000256" key="6">
    <source>
        <dbReference type="ARBA" id="ARBA00022692"/>
    </source>
</evidence>
<dbReference type="GO" id="GO:0000155">
    <property type="term" value="F:phosphorelay sensor kinase activity"/>
    <property type="evidence" value="ECO:0007669"/>
    <property type="project" value="InterPro"/>
</dbReference>
<keyword evidence="4" id="KW-0597">Phosphoprotein</keyword>
<feature type="domain" description="Histidine kinase" evidence="11">
    <location>
        <begin position="460"/>
        <end position="673"/>
    </location>
</feature>
<name>A0A5N0T700_9GAMM</name>
<proteinExistence type="predicted"/>
<comment type="caution">
    <text evidence="13">The sequence shown here is derived from an EMBL/GenBank/DDBJ whole genome shotgun (WGS) entry which is preliminary data.</text>
</comment>
<dbReference type="InterPro" id="IPR050428">
    <property type="entry name" value="TCS_sensor_his_kinase"/>
</dbReference>
<dbReference type="PANTHER" id="PTHR45436:SF5">
    <property type="entry name" value="SENSOR HISTIDINE KINASE TRCS"/>
    <property type="match status" value="1"/>
</dbReference>
<dbReference type="SUPFAM" id="SSF47384">
    <property type="entry name" value="Homodimeric domain of signal transducing histidine kinase"/>
    <property type="match status" value="1"/>
</dbReference>
<keyword evidence="7" id="KW-0418">Kinase</keyword>
<dbReference type="Proteomes" id="UP000325372">
    <property type="component" value="Unassembled WGS sequence"/>
</dbReference>
<dbReference type="InterPro" id="IPR003660">
    <property type="entry name" value="HAMP_dom"/>
</dbReference>
<reference evidence="13 14" key="1">
    <citation type="submission" date="2019-09" db="EMBL/GenBank/DDBJ databases">
        <title>Wenzhouxiangella sp. Genome sequencing and assembly.</title>
        <authorList>
            <person name="Zhang R."/>
        </authorList>
    </citation>
    <scope>NUCLEOTIDE SEQUENCE [LARGE SCALE GENOMIC DNA]</scope>
    <source>
        <strain evidence="13 14">W260</strain>
    </source>
</reference>
<keyword evidence="5" id="KW-0808">Transferase</keyword>
<accession>A0A5N0T700</accession>
<dbReference type="Gene3D" id="2.60.40.1190">
    <property type="match status" value="1"/>
</dbReference>
<comment type="subcellular location">
    <subcellularLocation>
        <location evidence="2">Membrane</location>
    </subcellularLocation>
</comment>
<gene>
    <name evidence="13" type="ORF">F3N42_10670</name>
</gene>
<dbReference type="RefSeq" id="WP_150864462.1">
    <property type="nucleotide sequence ID" value="NZ_VYXP01000006.1"/>
</dbReference>
<dbReference type="GO" id="GO:0016020">
    <property type="term" value="C:membrane"/>
    <property type="evidence" value="ECO:0007669"/>
    <property type="project" value="UniProtKB-SubCell"/>
</dbReference>
<dbReference type="AlphaFoldDB" id="A0A5N0T700"/>
<dbReference type="EC" id="2.7.13.3" evidence="3"/>
<evidence type="ECO:0000256" key="8">
    <source>
        <dbReference type="ARBA" id="ARBA00022989"/>
    </source>
</evidence>
<evidence type="ECO:0000256" key="5">
    <source>
        <dbReference type="ARBA" id="ARBA00022679"/>
    </source>
</evidence>
<dbReference type="Pfam" id="PF02518">
    <property type="entry name" value="HATPase_c"/>
    <property type="match status" value="1"/>
</dbReference>
<protein>
    <recommendedName>
        <fullName evidence="3">histidine kinase</fullName>
        <ecNumber evidence="3">2.7.13.3</ecNumber>
    </recommendedName>
</protein>
<comment type="catalytic activity">
    <reaction evidence="1">
        <text>ATP + protein L-histidine = ADP + protein N-phospho-L-histidine.</text>
        <dbReference type="EC" id="2.7.13.3"/>
    </reaction>
</comment>
<feature type="transmembrane region" description="Helical" evidence="10">
    <location>
        <begin position="378"/>
        <end position="397"/>
    </location>
</feature>
<evidence type="ECO:0000256" key="3">
    <source>
        <dbReference type="ARBA" id="ARBA00012438"/>
    </source>
</evidence>
<dbReference type="PROSITE" id="PS50885">
    <property type="entry name" value="HAMP"/>
    <property type="match status" value="1"/>
</dbReference>
<evidence type="ECO:0000256" key="10">
    <source>
        <dbReference type="SAM" id="Phobius"/>
    </source>
</evidence>
<dbReference type="InterPro" id="IPR036097">
    <property type="entry name" value="HisK_dim/P_sf"/>
</dbReference>
<dbReference type="PROSITE" id="PS50109">
    <property type="entry name" value="HIS_KIN"/>
    <property type="match status" value="1"/>
</dbReference>
<evidence type="ECO:0000256" key="2">
    <source>
        <dbReference type="ARBA" id="ARBA00004370"/>
    </source>
</evidence>
<organism evidence="13 14">
    <name type="scientific">Marinihelvus fidelis</name>
    <dbReference type="NCBI Taxonomy" id="2613842"/>
    <lineage>
        <taxon>Bacteria</taxon>
        <taxon>Pseudomonadati</taxon>
        <taxon>Pseudomonadota</taxon>
        <taxon>Gammaproteobacteria</taxon>
        <taxon>Chromatiales</taxon>
        <taxon>Wenzhouxiangellaceae</taxon>
        <taxon>Marinihelvus</taxon>
    </lineage>
</organism>
<dbReference type="CDD" id="cd00082">
    <property type="entry name" value="HisKA"/>
    <property type="match status" value="1"/>
</dbReference>
<dbReference type="InterPro" id="IPR036890">
    <property type="entry name" value="HATPase_C_sf"/>
</dbReference>
<dbReference type="PANTHER" id="PTHR45436">
    <property type="entry name" value="SENSOR HISTIDINE KINASE YKOH"/>
    <property type="match status" value="1"/>
</dbReference>
<dbReference type="Gene3D" id="6.10.340.10">
    <property type="match status" value="1"/>
</dbReference>
<keyword evidence="14" id="KW-1185">Reference proteome</keyword>
<evidence type="ECO:0000313" key="14">
    <source>
        <dbReference type="Proteomes" id="UP000325372"/>
    </source>
</evidence>
<keyword evidence="6 10" id="KW-0812">Transmembrane</keyword>
<dbReference type="InterPro" id="IPR005467">
    <property type="entry name" value="His_kinase_dom"/>
</dbReference>
<evidence type="ECO:0000259" key="11">
    <source>
        <dbReference type="PROSITE" id="PS50109"/>
    </source>
</evidence>
<evidence type="ECO:0000313" key="13">
    <source>
        <dbReference type="EMBL" id="KAA9130825.1"/>
    </source>
</evidence>
<dbReference type="Pfam" id="PF00512">
    <property type="entry name" value="HisKA"/>
    <property type="match status" value="1"/>
</dbReference>
<evidence type="ECO:0000256" key="1">
    <source>
        <dbReference type="ARBA" id="ARBA00000085"/>
    </source>
</evidence>
<dbReference type="InterPro" id="IPR003594">
    <property type="entry name" value="HATPase_dom"/>
</dbReference>
<feature type="domain" description="HAMP" evidence="12">
    <location>
        <begin position="398"/>
        <end position="452"/>
    </location>
</feature>
<dbReference type="Gene3D" id="3.30.565.10">
    <property type="entry name" value="Histidine kinase-like ATPase, C-terminal domain"/>
    <property type="match status" value="1"/>
</dbReference>
<dbReference type="SUPFAM" id="SSF49344">
    <property type="entry name" value="CBD9-like"/>
    <property type="match status" value="1"/>
</dbReference>
<dbReference type="SUPFAM" id="SSF55874">
    <property type="entry name" value="ATPase domain of HSP90 chaperone/DNA topoisomerase II/histidine kinase"/>
    <property type="match status" value="1"/>
</dbReference>
<evidence type="ECO:0000256" key="7">
    <source>
        <dbReference type="ARBA" id="ARBA00022777"/>
    </source>
</evidence>
<keyword evidence="10" id="KW-0472">Membrane</keyword>
<sequence length="673" mass="73287">MKLRNQVLTLSLATVLVPWFGWKLVQELERFLRAGQETTLLATARTVAQALPPEFRGELVFGRERVLPLREFDRPPIIDGYLDDWLEPGSTTNFTSADGNLRLRVLGGRYAGQLFLFCRVEDSTPVRAAPPSRQGGAGPHHSDAVELALRSARGLNTWSLRTAAPGPLLVTSQDPGGGQIEAWWTERPGGYDLEIALPPGGRAVDLAVGAIDAHTGRGGRLETREAGTMAGGRPTAWLSPAPQLGPLQDWLDAVRTEDTRAFVIDQSGWVVADTGPLPTGRPGELSWAGRALYRSIAGDRTELRDERPDAVMRLADETAVAALDGEASHHWGQDPETAVVRHTVAMPVETNGRVIGAVVMDSRSDGLLLVTNRALGRLLLVTVAVTVLLATGLWFFATRLSRRVRRLSTAVSEAMDDAANPAELPLTRDRDELGDLARNNARLLRSVADYTRYLRDLAGRLSHELKTPLAITRSSLDNLATGGLDDEARRYLARAREGLDRQGAIVRAMSEANRLESTVAAADWERVDLVAWLRGCAEAYRSAHPGRDIRLQLPAEPALTRCAPDLLTQALDKLVDNALGLTDADQHITLELAPKGNWRHLRVRNSGTRLPEQFQDQLFDSLVSVREPGAQGTHLGLGLFIVRLVAEAHDGRVSAHNLPGDEGVEFTMSLPAG</sequence>
<evidence type="ECO:0000256" key="4">
    <source>
        <dbReference type="ARBA" id="ARBA00022553"/>
    </source>
</evidence>
<evidence type="ECO:0000256" key="9">
    <source>
        <dbReference type="ARBA" id="ARBA00023012"/>
    </source>
</evidence>
<keyword evidence="8 10" id="KW-1133">Transmembrane helix</keyword>
<dbReference type="InterPro" id="IPR003661">
    <property type="entry name" value="HisK_dim/P_dom"/>
</dbReference>
<keyword evidence="9" id="KW-0902">Two-component regulatory system</keyword>
<dbReference type="SMART" id="SM00388">
    <property type="entry name" value="HisKA"/>
    <property type="match status" value="1"/>
</dbReference>
<evidence type="ECO:0000259" key="12">
    <source>
        <dbReference type="PROSITE" id="PS50885"/>
    </source>
</evidence>
<dbReference type="EMBL" id="VYXP01000006">
    <property type="protein sequence ID" value="KAA9130825.1"/>
    <property type="molecule type" value="Genomic_DNA"/>
</dbReference>
<dbReference type="Gene3D" id="1.10.287.130">
    <property type="match status" value="1"/>
</dbReference>
<dbReference type="SMART" id="SM00387">
    <property type="entry name" value="HATPase_c"/>
    <property type="match status" value="1"/>
</dbReference>